<gene>
    <name evidence="1" type="ORF">SD10_04755</name>
</gene>
<dbReference type="PANTHER" id="PTHR41913:SF1">
    <property type="entry name" value="DUF1684 DOMAIN-CONTAINING PROTEIN"/>
    <property type="match status" value="1"/>
</dbReference>
<keyword evidence="2" id="KW-1185">Reference proteome</keyword>
<evidence type="ECO:0008006" key="3">
    <source>
        <dbReference type="Google" id="ProtNLM"/>
    </source>
</evidence>
<proteinExistence type="predicted"/>
<dbReference type="OrthoDB" id="5493262at2"/>
<dbReference type="EMBL" id="CP010429">
    <property type="protein sequence ID" value="AKD54325.1"/>
    <property type="molecule type" value="Genomic_DNA"/>
</dbReference>
<evidence type="ECO:0000313" key="2">
    <source>
        <dbReference type="Proteomes" id="UP000033054"/>
    </source>
</evidence>
<evidence type="ECO:0000313" key="1">
    <source>
        <dbReference type="EMBL" id="AKD54325.1"/>
    </source>
</evidence>
<dbReference type="HOGENOM" id="CLU_090976_1_0_10"/>
<organism evidence="1 2">
    <name type="scientific">Spirosoma radiotolerans</name>
    <dbReference type="NCBI Taxonomy" id="1379870"/>
    <lineage>
        <taxon>Bacteria</taxon>
        <taxon>Pseudomonadati</taxon>
        <taxon>Bacteroidota</taxon>
        <taxon>Cytophagia</taxon>
        <taxon>Cytophagales</taxon>
        <taxon>Cytophagaceae</taxon>
        <taxon>Spirosoma</taxon>
    </lineage>
</organism>
<dbReference type="STRING" id="1379870.SD10_04755"/>
<protein>
    <recommendedName>
        <fullName evidence="3">DUF1684 domain-containing protein</fullName>
    </recommendedName>
</protein>
<dbReference type="RefSeq" id="WP_046375921.1">
    <property type="nucleotide sequence ID" value="NZ_CP010429.1"/>
</dbReference>
<reference evidence="1 2" key="1">
    <citation type="journal article" date="2014" name="Curr. Microbiol.">
        <title>Spirosoma radiotolerans sp. nov., a gamma-radiation-resistant bacterium isolated from gamma ray-irradiated soil.</title>
        <authorList>
            <person name="Lee J.J."/>
            <person name="Srinivasan S."/>
            <person name="Lim S."/>
            <person name="Joe M."/>
            <person name="Im S."/>
            <person name="Bae S.I."/>
            <person name="Park K.R."/>
            <person name="Han J.H."/>
            <person name="Park S.H."/>
            <person name="Joo B.M."/>
            <person name="Park S.J."/>
            <person name="Kim M.K."/>
        </authorList>
    </citation>
    <scope>NUCLEOTIDE SEQUENCE [LARGE SCALE GENOMIC DNA]</scope>
    <source>
        <strain evidence="1 2">DG5A</strain>
    </source>
</reference>
<dbReference type="InterPro" id="IPR012467">
    <property type="entry name" value="DUF1684"/>
</dbReference>
<sequence>MLRNKFFLTGLFLLTLIVLYFTFFDGGNMTSASGLEATVKPETYRQELTTKRTEKDQFMRTNGESPIQDKSSFNGLSYFAPDPTYRVVARLEPFADKTQKLVVSMSDGSEEVYEKFAHAVFSLNGEAHRLLVVKLANTYSILFRDATSGKETYGGGRYIELDPNQLTDSQAIIDFNTAYNPYCAYNPRYACPLPPGENKLPIAVKAGEKYITHE</sequence>
<dbReference type="PATRIC" id="fig|1379870.5.peg.1030"/>
<dbReference type="Pfam" id="PF07920">
    <property type="entry name" value="DUF1684"/>
    <property type="match status" value="1"/>
</dbReference>
<name>A0A0E3ZU20_9BACT</name>
<accession>A0A0E3ZU20</accession>
<dbReference type="AlphaFoldDB" id="A0A0E3ZU20"/>
<dbReference type="KEGG" id="srd:SD10_04755"/>
<dbReference type="PANTHER" id="PTHR41913">
    <property type="entry name" value="DUF1684 DOMAIN-CONTAINING PROTEIN"/>
    <property type="match status" value="1"/>
</dbReference>
<dbReference type="Proteomes" id="UP000033054">
    <property type="component" value="Chromosome"/>
</dbReference>